<organism evidence="2 3">
    <name type="scientific">Phyllosticta capitalensis</name>
    <dbReference type="NCBI Taxonomy" id="121624"/>
    <lineage>
        <taxon>Eukaryota</taxon>
        <taxon>Fungi</taxon>
        <taxon>Dikarya</taxon>
        <taxon>Ascomycota</taxon>
        <taxon>Pezizomycotina</taxon>
        <taxon>Dothideomycetes</taxon>
        <taxon>Dothideomycetes incertae sedis</taxon>
        <taxon>Botryosphaeriales</taxon>
        <taxon>Phyllostictaceae</taxon>
        <taxon>Phyllosticta</taxon>
    </lineage>
</organism>
<sequence>MMLGGSDRRAPPINDFDVVEFCEAVQERKANNDQVRAIASFTFSRTPESCVRSPLMKLVDAVCRSPDSCHKSGQGATSNFSTTLIWPLLVKIASSKSASTSRAPGPKRSSTQSSPNCSPLSTTYIYTTNTTATFDDDTTHSTVPVDDADEQPSFERPTTDHAYPLDLNAFRDLVGLVPIRTAYRSPSVQSLSPIRTVYRSPSVQEERYDRYLPPSLVSVHPTLSAAAAHLFAVLLAHPLENEPSKQALPVSDETSGGILVAALLDRNNANINGPAIPSYWELSYLVWDDSWGFHSERFCCSTIYQMLCALDPEVLLSIVDGTLPQRLEDETFAMETRYLRLTRQEQDEVQQPVIFGHYLVDRLGFPPSRRLMDDILATMRSRLFVVHQAGMPSFFSLSSADHQWEPFAHFKRYASS</sequence>
<reference evidence="2 3" key="1">
    <citation type="submission" date="2024-04" db="EMBL/GenBank/DDBJ databases">
        <title>Phyllosticta paracitricarpa is synonymous to the EU quarantine fungus P. citricarpa based on phylogenomic analyses.</title>
        <authorList>
            <consortium name="Lawrence Berkeley National Laboratory"/>
            <person name="Van Ingen-Buijs V.A."/>
            <person name="Van Westerhoven A.C."/>
            <person name="Haridas S."/>
            <person name="Skiadas P."/>
            <person name="Martin F."/>
            <person name="Groenewald J.Z."/>
            <person name="Crous P.W."/>
            <person name="Seidl M.F."/>
        </authorList>
    </citation>
    <scope>NUCLEOTIDE SEQUENCE [LARGE SCALE GENOMIC DNA]</scope>
    <source>
        <strain evidence="2 3">CBS 123374</strain>
    </source>
</reference>
<dbReference type="Proteomes" id="UP001492380">
    <property type="component" value="Unassembled WGS sequence"/>
</dbReference>
<evidence type="ECO:0000313" key="2">
    <source>
        <dbReference type="EMBL" id="KAK8224611.1"/>
    </source>
</evidence>
<comment type="caution">
    <text evidence="2">The sequence shown here is derived from an EMBL/GenBank/DDBJ whole genome shotgun (WGS) entry which is preliminary data.</text>
</comment>
<name>A0ABR1YC92_9PEZI</name>
<dbReference type="EMBL" id="JBBWRZ010000012">
    <property type="protein sequence ID" value="KAK8224611.1"/>
    <property type="molecule type" value="Genomic_DNA"/>
</dbReference>
<proteinExistence type="predicted"/>
<protein>
    <submittedName>
        <fullName evidence="2">Uncharacterized protein</fullName>
    </submittedName>
</protein>
<feature type="region of interest" description="Disordered" evidence="1">
    <location>
        <begin position="135"/>
        <end position="160"/>
    </location>
</feature>
<accession>A0ABR1YC92</accession>
<evidence type="ECO:0000313" key="3">
    <source>
        <dbReference type="Proteomes" id="UP001492380"/>
    </source>
</evidence>
<gene>
    <name evidence="2" type="ORF">HDK90DRAFT_86900</name>
</gene>
<keyword evidence="3" id="KW-1185">Reference proteome</keyword>
<evidence type="ECO:0000256" key="1">
    <source>
        <dbReference type="SAM" id="MobiDB-lite"/>
    </source>
</evidence>
<feature type="region of interest" description="Disordered" evidence="1">
    <location>
        <begin position="97"/>
        <end position="120"/>
    </location>
</feature>